<dbReference type="OrthoDB" id="6157808at2"/>
<dbReference type="Proteomes" id="UP000075238">
    <property type="component" value="Chromosome 1"/>
</dbReference>
<accession>A0A142JMF6</accession>
<proteinExistence type="predicted"/>
<dbReference type="RefSeq" id="WP_062801116.1">
    <property type="nucleotide sequence ID" value="NZ_CP014844.1"/>
</dbReference>
<dbReference type="EMBL" id="CP014844">
    <property type="protein sequence ID" value="AMR79268.1"/>
    <property type="molecule type" value="Genomic_DNA"/>
</dbReference>
<evidence type="ECO:0000313" key="1">
    <source>
        <dbReference type="EMBL" id="AMR79268.1"/>
    </source>
</evidence>
<protein>
    <submittedName>
        <fullName evidence="1">Uncharacterized protein</fullName>
    </submittedName>
</protein>
<reference evidence="1 2" key="1">
    <citation type="submission" date="2016-03" db="EMBL/GenBank/DDBJ databases">
        <title>Complete genome sequence of a novel chlorpyrifos degrading bacterium, Cupriavidus nantongensis sp. X1.</title>
        <authorList>
            <person name="Fang L."/>
        </authorList>
    </citation>
    <scope>NUCLEOTIDE SEQUENCE [LARGE SCALE GENOMIC DNA]</scope>
    <source>
        <strain evidence="1 2">X1</strain>
    </source>
</reference>
<name>A0A142JMF6_9BURK</name>
<sequence>MPNLRIVHDNAADRAAIVASSTAGGLVAANLQNDTLGLVHRSAGTSVTYTLTWPQLEAVGCVALPGCNLSPNAEIRVQVFDAAAGGELLIDTGWRYACPGAMLGAWDWSQPLCVNAASSHGLSKASIWFEAVAGRRMIVDLRDPENAAGFLEVVRLIAGGYFEPRWNASFGAAVTHSDSTRNTTAESGDIWSDPGTRLTTLRFDLAWLGTSDRAHVAEILRRAGTRRWLFVSLYPEWGDVLLEQDNMVYGKLKQVPGVGHGSPTLYSTQFDIEGW</sequence>
<dbReference type="AlphaFoldDB" id="A0A142JMF6"/>
<dbReference type="KEGG" id="cnan:A2G96_16840"/>
<evidence type="ECO:0000313" key="2">
    <source>
        <dbReference type="Proteomes" id="UP000075238"/>
    </source>
</evidence>
<gene>
    <name evidence="1" type="ORF">A2G96_16840</name>
</gene>
<dbReference type="STRING" id="1796606.A2G96_16840"/>
<organism evidence="1 2">
    <name type="scientific">Cupriavidus nantongensis</name>
    <dbReference type="NCBI Taxonomy" id="1796606"/>
    <lineage>
        <taxon>Bacteria</taxon>
        <taxon>Pseudomonadati</taxon>
        <taxon>Pseudomonadota</taxon>
        <taxon>Betaproteobacteria</taxon>
        <taxon>Burkholderiales</taxon>
        <taxon>Burkholderiaceae</taxon>
        <taxon>Cupriavidus</taxon>
    </lineage>
</organism>
<keyword evidence="2" id="KW-1185">Reference proteome</keyword>